<dbReference type="Proteomes" id="UP000792457">
    <property type="component" value="Unassembled WGS sequence"/>
</dbReference>
<dbReference type="InterPro" id="IPR011011">
    <property type="entry name" value="Znf_FYVE_PHD"/>
</dbReference>
<feature type="compositionally biased region" description="Basic and acidic residues" evidence="1">
    <location>
        <begin position="441"/>
        <end position="452"/>
    </location>
</feature>
<feature type="non-terminal residue" evidence="2">
    <location>
        <position position="1"/>
    </location>
</feature>
<evidence type="ECO:0000313" key="3">
    <source>
        <dbReference type="Proteomes" id="UP000792457"/>
    </source>
</evidence>
<name>A0A8K0NVN7_LADFU</name>
<accession>A0A8K0NVN7</accession>
<evidence type="ECO:0000256" key="1">
    <source>
        <dbReference type="SAM" id="MobiDB-lite"/>
    </source>
</evidence>
<feature type="region of interest" description="Disordered" evidence="1">
    <location>
        <begin position="164"/>
        <end position="205"/>
    </location>
</feature>
<feature type="region of interest" description="Disordered" evidence="1">
    <location>
        <begin position="72"/>
        <end position="92"/>
    </location>
</feature>
<sequence length="452" mass="49277">MEIIREAKKIAVKEDGSRSRKSRSKSSTPTMGSPEWSSESTSPMKGTPQHAFQSRAKRKIFTPQGVTSGEVGIYSPPWSNNATATNGSPRYATDSRNWIESTKRNSNVTMPCSLRCLGLYGVVPTLQCRLCVCLYHPECVGGIPMNMDSSSYICKNCDREAKENHLEDSSQSSKRTTPPPLVPIEKLGKNSPTHRYSPTDPPRLQRFPQNQLHQDMQGHGGGSACARRKSSMFTGQSVALMQGRKYVVVRKVTFSVLPRAATAAAAAVAAYRDGTLSKGSVVPISKESLYLQHGTKPSTVKVTGGTFHPPTMESSVTSQSSGGESADVCTGLGQEMQEKKPQSILVSSPVQTDISVSNQDDSTFISLPLNEEPVEKEFTKRTKSDLEASRKRKLAAFAVEPVAKRPRTSESNRITPVDHQSMESSEDTSLSDDMRNGVATDSKEAVLVERKN</sequence>
<organism evidence="2 3">
    <name type="scientific">Ladona fulva</name>
    <name type="common">Scarce chaser dragonfly</name>
    <name type="synonym">Libellula fulva</name>
    <dbReference type="NCBI Taxonomy" id="123851"/>
    <lineage>
        <taxon>Eukaryota</taxon>
        <taxon>Metazoa</taxon>
        <taxon>Ecdysozoa</taxon>
        <taxon>Arthropoda</taxon>
        <taxon>Hexapoda</taxon>
        <taxon>Insecta</taxon>
        <taxon>Pterygota</taxon>
        <taxon>Palaeoptera</taxon>
        <taxon>Odonata</taxon>
        <taxon>Epiprocta</taxon>
        <taxon>Anisoptera</taxon>
        <taxon>Libelluloidea</taxon>
        <taxon>Libellulidae</taxon>
        <taxon>Ladona</taxon>
    </lineage>
</organism>
<feature type="region of interest" description="Disordered" evidence="1">
    <location>
        <begin position="1"/>
        <end position="55"/>
    </location>
</feature>
<gene>
    <name evidence="2" type="ORF">J437_LFUL004822</name>
</gene>
<dbReference type="CDD" id="cd15489">
    <property type="entry name" value="PHD_SF"/>
    <property type="match status" value="1"/>
</dbReference>
<feature type="compositionally biased region" description="Polar residues" evidence="1">
    <location>
        <begin position="77"/>
        <end position="92"/>
    </location>
</feature>
<protein>
    <submittedName>
        <fullName evidence="2">Uncharacterized protein</fullName>
    </submittedName>
</protein>
<feature type="region of interest" description="Disordered" evidence="1">
    <location>
        <begin position="399"/>
        <end position="452"/>
    </location>
</feature>
<feature type="compositionally biased region" description="Basic and acidic residues" evidence="1">
    <location>
        <begin position="1"/>
        <end position="18"/>
    </location>
</feature>
<reference evidence="2" key="1">
    <citation type="submission" date="2013-04" db="EMBL/GenBank/DDBJ databases">
        <authorList>
            <person name="Qu J."/>
            <person name="Murali S.C."/>
            <person name="Bandaranaike D."/>
            <person name="Bellair M."/>
            <person name="Blankenburg K."/>
            <person name="Chao H."/>
            <person name="Dinh H."/>
            <person name="Doddapaneni H."/>
            <person name="Downs B."/>
            <person name="Dugan-Rocha S."/>
            <person name="Elkadiri S."/>
            <person name="Gnanaolivu R.D."/>
            <person name="Hernandez B."/>
            <person name="Javaid M."/>
            <person name="Jayaseelan J.C."/>
            <person name="Lee S."/>
            <person name="Li M."/>
            <person name="Ming W."/>
            <person name="Munidasa M."/>
            <person name="Muniz J."/>
            <person name="Nguyen L."/>
            <person name="Ongeri F."/>
            <person name="Osuji N."/>
            <person name="Pu L.-L."/>
            <person name="Puazo M."/>
            <person name="Qu C."/>
            <person name="Quiroz J."/>
            <person name="Raj R."/>
            <person name="Weissenberger G."/>
            <person name="Xin Y."/>
            <person name="Zou X."/>
            <person name="Han Y."/>
            <person name="Richards S."/>
            <person name="Worley K."/>
            <person name="Muzny D."/>
            <person name="Gibbs R."/>
        </authorList>
    </citation>
    <scope>NUCLEOTIDE SEQUENCE</scope>
    <source>
        <strain evidence="2">Sampled in the wild</strain>
    </source>
</reference>
<keyword evidence="3" id="KW-1185">Reference proteome</keyword>
<proteinExistence type="predicted"/>
<dbReference type="EMBL" id="KZ308273">
    <property type="protein sequence ID" value="KAG8226265.1"/>
    <property type="molecule type" value="Genomic_DNA"/>
</dbReference>
<comment type="caution">
    <text evidence="2">The sequence shown here is derived from an EMBL/GenBank/DDBJ whole genome shotgun (WGS) entry which is preliminary data.</text>
</comment>
<dbReference type="OrthoDB" id="61560at2759"/>
<dbReference type="SUPFAM" id="SSF57903">
    <property type="entry name" value="FYVE/PHD zinc finger"/>
    <property type="match status" value="1"/>
</dbReference>
<evidence type="ECO:0000313" key="2">
    <source>
        <dbReference type="EMBL" id="KAG8226265.1"/>
    </source>
</evidence>
<dbReference type="AlphaFoldDB" id="A0A8K0NVN7"/>
<reference evidence="2" key="2">
    <citation type="submission" date="2017-10" db="EMBL/GenBank/DDBJ databases">
        <title>Ladona fulva Genome sequencing and assembly.</title>
        <authorList>
            <person name="Murali S."/>
            <person name="Richards S."/>
            <person name="Bandaranaike D."/>
            <person name="Bellair M."/>
            <person name="Blankenburg K."/>
            <person name="Chao H."/>
            <person name="Dinh H."/>
            <person name="Doddapaneni H."/>
            <person name="Dugan-Rocha S."/>
            <person name="Elkadiri S."/>
            <person name="Gnanaolivu R."/>
            <person name="Hernandez B."/>
            <person name="Skinner E."/>
            <person name="Javaid M."/>
            <person name="Lee S."/>
            <person name="Li M."/>
            <person name="Ming W."/>
            <person name="Munidasa M."/>
            <person name="Muniz J."/>
            <person name="Nguyen L."/>
            <person name="Hughes D."/>
            <person name="Osuji N."/>
            <person name="Pu L.-L."/>
            <person name="Puazo M."/>
            <person name="Qu C."/>
            <person name="Quiroz J."/>
            <person name="Raj R."/>
            <person name="Weissenberger G."/>
            <person name="Xin Y."/>
            <person name="Zou X."/>
            <person name="Han Y."/>
            <person name="Worley K."/>
            <person name="Muzny D."/>
            <person name="Gibbs R."/>
        </authorList>
    </citation>
    <scope>NUCLEOTIDE SEQUENCE</scope>
    <source>
        <strain evidence="2">Sampled in the wild</strain>
    </source>
</reference>
<feature type="compositionally biased region" description="Polar residues" evidence="1">
    <location>
        <begin position="28"/>
        <end position="44"/>
    </location>
</feature>